<dbReference type="Proteomes" id="UP000271098">
    <property type="component" value="Unassembled WGS sequence"/>
</dbReference>
<accession>A0A183EVT4</accession>
<dbReference type="AlphaFoldDB" id="A0A183EVT4"/>
<proteinExistence type="predicted"/>
<organism evidence="3">
    <name type="scientific">Gongylonema pulchrum</name>
    <dbReference type="NCBI Taxonomy" id="637853"/>
    <lineage>
        <taxon>Eukaryota</taxon>
        <taxon>Metazoa</taxon>
        <taxon>Ecdysozoa</taxon>
        <taxon>Nematoda</taxon>
        <taxon>Chromadorea</taxon>
        <taxon>Rhabditida</taxon>
        <taxon>Spirurina</taxon>
        <taxon>Spiruromorpha</taxon>
        <taxon>Spiruroidea</taxon>
        <taxon>Gongylonematidae</taxon>
        <taxon>Gongylonema</taxon>
    </lineage>
</organism>
<gene>
    <name evidence="1" type="ORF">GPUH_LOCUS25075</name>
</gene>
<dbReference type="EMBL" id="UYRT01103628">
    <property type="protein sequence ID" value="VDN43723.1"/>
    <property type="molecule type" value="Genomic_DNA"/>
</dbReference>
<evidence type="ECO:0000313" key="3">
    <source>
        <dbReference type="WBParaSite" id="GPUH_0002510501-mRNA-1"/>
    </source>
</evidence>
<name>A0A183EVT4_9BILA</name>
<protein>
    <submittedName>
        <fullName evidence="3">PPM-type phosphatase domain-containing protein</fullName>
    </submittedName>
</protein>
<keyword evidence="2" id="KW-1185">Reference proteome</keyword>
<evidence type="ECO:0000313" key="2">
    <source>
        <dbReference type="Proteomes" id="UP000271098"/>
    </source>
</evidence>
<dbReference type="OrthoDB" id="5789857at2759"/>
<dbReference type="WBParaSite" id="GPUH_0002510501-mRNA-1">
    <property type="protein sequence ID" value="GPUH_0002510501-mRNA-1"/>
    <property type="gene ID" value="GPUH_0002510501"/>
</dbReference>
<evidence type="ECO:0000313" key="1">
    <source>
        <dbReference type="EMBL" id="VDN43723.1"/>
    </source>
</evidence>
<sequence>MRDLPTNASELAVREFPESTFRSGRFFGFVDGHGEIVCSTSGFRYIFGPEAIDLGPCCDPCDENWQRILKHGDILMFHEGFEFVSENGLTRTARRVIIPESCDVCSNFLGVVLREYHPSSRKRLTAAFFCPPFGILTLHKHAFGYNSDNIWPPRVGARYWVKLEEVSLSSIALF</sequence>
<reference evidence="1 2" key="2">
    <citation type="submission" date="2018-11" db="EMBL/GenBank/DDBJ databases">
        <authorList>
            <consortium name="Pathogen Informatics"/>
        </authorList>
    </citation>
    <scope>NUCLEOTIDE SEQUENCE [LARGE SCALE GENOMIC DNA]</scope>
</reference>
<reference evidence="3" key="1">
    <citation type="submission" date="2016-06" db="UniProtKB">
        <authorList>
            <consortium name="WormBaseParasite"/>
        </authorList>
    </citation>
    <scope>IDENTIFICATION</scope>
</reference>